<gene>
    <name evidence="2" type="ORF">GGR13_000300</name>
</gene>
<keyword evidence="1" id="KW-0732">Signal</keyword>
<evidence type="ECO:0000256" key="1">
    <source>
        <dbReference type="SAM" id="SignalP"/>
    </source>
</evidence>
<reference evidence="2 3" key="1">
    <citation type="submission" date="2020-08" db="EMBL/GenBank/DDBJ databases">
        <title>Genomic Encyclopedia of Type Strains, Phase IV (KMG-IV): sequencing the most valuable type-strain genomes for metagenomic binning, comparative biology and taxonomic classification.</title>
        <authorList>
            <person name="Goeker M."/>
        </authorList>
    </citation>
    <scope>NUCLEOTIDE SEQUENCE [LARGE SCALE GENOMIC DNA]</scope>
    <source>
        <strain evidence="2 3">DSM 4737</strain>
    </source>
</reference>
<protein>
    <submittedName>
        <fullName evidence="2">Uncharacterized protein</fullName>
    </submittedName>
</protein>
<keyword evidence="3" id="KW-1185">Reference proteome</keyword>
<organism evidence="2 3">
    <name type="scientific">Brevundimonas variabilis</name>
    <dbReference type="NCBI Taxonomy" id="74312"/>
    <lineage>
        <taxon>Bacteria</taxon>
        <taxon>Pseudomonadati</taxon>
        <taxon>Pseudomonadota</taxon>
        <taxon>Alphaproteobacteria</taxon>
        <taxon>Caulobacterales</taxon>
        <taxon>Caulobacteraceae</taxon>
        <taxon>Brevundimonas</taxon>
    </lineage>
</organism>
<proteinExistence type="predicted"/>
<name>A0A7W9CFJ9_9CAUL</name>
<sequence length="297" mass="31693">MKIHLLTAAAVGTLALSTAGMVTAQTAYGSAQTNTRQDTLGAVLGALFGTGGSALDTAWARGQRPLNDGRSQFSARIDADVRAGTLDRNSASRLNAEYDALVALETRYGSDRRFTPTETAELNSRYDALTASLEAGGYADDLGGYQSVVDGRADFDARVNAAVSARQLTRVEATRLRADYAALIQTEAGYQSGGLTAREREDIESRLDALDARLGVAVGAGGGYAQQDPRTRLAAIERALTSTTLARAEAADIRVEHGDLVRLEAAYSRTSPSSDDRAYLDRRIGELETRARVTVRR</sequence>
<dbReference type="EMBL" id="JACHOR010000001">
    <property type="protein sequence ID" value="MBB5744728.1"/>
    <property type="molecule type" value="Genomic_DNA"/>
</dbReference>
<accession>A0A7W9CFJ9</accession>
<feature type="signal peptide" evidence="1">
    <location>
        <begin position="1"/>
        <end position="24"/>
    </location>
</feature>
<evidence type="ECO:0000313" key="3">
    <source>
        <dbReference type="Proteomes" id="UP000545037"/>
    </source>
</evidence>
<comment type="caution">
    <text evidence="2">The sequence shown here is derived from an EMBL/GenBank/DDBJ whole genome shotgun (WGS) entry which is preliminary data.</text>
</comment>
<dbReference type="RefSeq" id="WP_183211693.1">
    <property type="nucleotide sequence ID" value="NZ_JACHOR010000001.1"/>
</dbReference>
<evidence type="ECO:0000313" key="2">
    <source>
        <dbReference type="EMBL" id="MBB5744728.1"/>
    </source>
</evidence>
<dbReference type="Proteomes" id="UP000545037">
    <property type="component" value="Unassembled WGS sequence"/>
</dbReference>
<feature type="chain" id="PRO_5030860258" evidence="1">
    <location>
        <begin position="25"/>
        <end position="297"/>
    </location>
</feature>
<dbReference type="AlphaFoldDB" id="A0A7W9CFJ9"/>